<evidence type="ECO:0000256" key="5">
    <source>
        <dbReference type="ARBA" id="ARBA00022725"/>
    </source>
</evidence>
<reference evidence="11 12" key="1">
    <citation type="journal article" date="2024" name="BMC Genomics">
        <title>De novo assembly and annotation of Popillia japonica's genome with initial clues to its potential as an invasive pest.</title>
        <authorList>
            <person name="Cucini C."/>
            <person name="Boschi S."/>
            <person name="Funari R."/>
            <person name="Cardaioli E."/>
            <person name="Iannotti N."/>
            <person name="Marturano G."/>
            <person name="Paoli F."/>
            <person name="Bruttini M."/>
            <person name="Carapelli A."/>
            <person name="Frati F."/>
            <person name="Nardi F."/>
        </authorList>
    </citation>
    <scope>NUCLEOTIDE SEQUENCE [LARGE SCALE GENOMIC DNA]</scope>
    <source>
        <strain evidence="11">DMR45628</strain>
    </source>
</reference>
<dbReference type="EMBL" id="JASPKY010000035">
    <property type="protein sequence ID" value="KAK9747018.1"/>
    <property type="molecule type" value="Genomic_DNA"/>
</dbReference>
<dbReference type="Pfam" id="PF02949">
    <property type="entry name" value="7tm_6"/>
    <property type="match status" value="1"/>
</dbReference>
<organism evidence="11 12">
    <name type="scientific">Popillia japonica</name>
    <name type="common">Japanese beetle</name>
    <dbReference type="NCBI Taxonomy" id="7064"/>
    <lineage>
        <taxon>Eukaryota</taxon>
        <taxon>Metazoa</taxon>
        <taxon>Ecdysozoa</taxon>
        <taxon>Arthropoda</taxon>
        <taxon>Hexapoda</taxon>
        <taxon>Insecta</taxon>
        <taxon>Pterygota</taxon>
        <taxon>Neoptera</taxon>
        <taxon>Endopterygota</taxon>
        <taxon>Coleoptera</taxon>
        <taxon>Polyphaga</taxon>
        <taxon>Scarabaeiformia</taxon>
        <taxon>Scarabaeidae</taxon>
        <taxon>Rutelinae</taxon>
        <taxon>Popillia</taxon>
    </lineage>
</organism>
<evidence type="ECO:0000256" key="9">
    <source>
        <dbReference type="ARBA" id="ARBA00023224"/>
    </source>
</evidence>
<dbReference type="GO" id="GO:0005886">
    <property type="term" value="C:plasma membrane"/>
    <property type="evidence" value="ECO:0007669"/>
    <property type="project" value="UniProtKB-SubCell"/>
</dbReference>
<evidence type="ECO:0000256" key="2">
    <source>
        <dbReference type="ARBA" id="ARBA00022475"/>
    </source>
</evidence>
<name>A0AAW1MMD0_POPJA</name>
<dbReference type="GO" id="GO:0005549">
    <property type="term" value="F:odorant binding"/>
    <property type="evidence" value="ECO:0007669"/>
    <property type="project" value="InterPro"/>
</dbReference>
<evidence type="ECO:0000256" key="1">
    <source>
        <dbReference type="ARBA" id="ARBA00004651"/>
    </source>
</evidence>
<dbReference type="AlphaFoldDB" id="A0AAW1MMD0"/>
<accession>A0AAW1MMD0</accession>
<dbReference type="PANTHER" id="PTHR21137:SF35">
    <property type="entry name" value="ODORANT RECEPTOR 19A-RELATED"/>
    <property type="match status" value="1"/>
</dbReference>
<dbReference type="GO" id="GO:0004984">
    <property type="term" value="F:olfactory receptor activity"/>
    <property type="evidence" value="ECO:0007669"/>
    <property type="project" value="InterPro"/>
</dbReference>
<dbReference type="GO" id="GO:0007165">
    <property type="term" value="P:signal transduction"/>
    <property type="evidence" value="ECO:0007669"/>
    <property type="project" value="UniProtKB-KW"/>
</dbReference>
<comment type="subcellular location">
    <subcellularLocation>
        <location evidence="1">Cell membrane</location>
        <topology evidence="1">Multi-pass membrane protein</topology>
    </subcellularLocation>
</comment>
<evidence type="ECO:0000313" key="11">
    <source>
        <dbReference type="EMBL" id="KAK9747018.1"/>
    </source>
</evidence>
<gene>
    <name evidence="11" type="ORF">QE152_g5712</name>
</gene>
<dbReference type="PANTHER" id="PTHR21137">
    <property type="entry name" value="ODORANT RECEPTOR"/>
    <property type="match status" value="1"/>
</dbReference>
<evidence type="ECO:0000256" key="10">
    <source>
        <dbReference type="SAM" id="Phobius"/>
    </source>
</evidence>
<evidence type="ECO:0000256" key="6">
    <source>
        <dbReference type="ARBA" id="ARBA00022989"/>
    </source>
</evidence>
<keyword evidence="4 10" id="KW-0812">Transmembrane</keyword>
<dbReference type="InterPro" id="IPR004117">
    <property type="entry name" value="7tm6_olfct_rcpt"/>
</dbReference>
<keyword evidence="6 10" id="KW-1133">Transmembrane helix</keyword>
<keyword evidence="7 10" id="KW-0472">Membrane</keyword>
<evidence type="ECO:0000256" key="3">
    <source>
        <dbReference type="ARBA" id="ARBA00022606"/>
    </source>
</evidence>
<evidence type="ECO:0000256" key="4">
    <source>
        <dbReference type="ARBA" id="ARBA00022692"/>
    </source>
</evidence>
<comment type="caution">
    <text evidence="11">The sequence shown here is derived from an EMBL/GenBank/DDBJ whole genome shotgun (WGS) entry which is preliminary data.</text>
</comment>
<keyword evidence="9" id="KW-0807">Transducer</keyword>
<feature type="transmembrane region" description="Helical" evidence="10">
    <location>
        <begin position="209"/>
        <end position="229"/>
    </location>
</feature>
<feature type="transmembrane region" description="Helical" evidence="10">
    <location>
        <begin position="54"/>
        <end position="77"/>
    </location>
</feature>
<feature type="transmembrane region" description="Helical" evidence="10">
    <location>
        <begin position="177"/>
        <end position="197"/>
    </location>
</feature>
<sequence length="246" mass="28287">MMLSVVNYFVKLTCYTFCGGKLKNILKEAEKDMFHPTDAKSKEIMTRTMRIWRIIFRFYMTTCISVVSLWAACAFITNNDIALPFGYWYPFDVSSSPVYEIVFFFEVIGILLMVISHVTLDVSVAGIMAFIIGQINILNDNLRNINSKDEIAVNTQIRCFILHRNIKRLVTKLNEMLMFPMFIQSTMGAAILCTAMYKLSKVPFLSGQGLSYIAYYVAMITQLSLHFWYGNEVIAKVRLNIIYSVE</sequence>
<keyword evidence="2" id="KW-1003">Cell membrane</keyword>
<feature type="transmembrane region" description="Helical" evidence="10">
    <location>
        <begin position="97"/>
        <end position="115"/>
    </location>
</feature>
<proteinExistence type="predicted"/>
<keyword evidence="5" id="KW-0552">Olfaction</keyword>
<keyword evidence="8 11" id="KW-0675">Receptor</keyword>
<keyword evidence="12" id="KW-1185">Reference proteome</keyword>
<evidence type="ECO:0000313" key="12">
    <source>
        <dbReference type="Proteomes" id="UP001458880"/>
    </source>
</evidence>
<evidence type="ECO:0000256" key="8">
    <source>
        <dbReference type="ARBA" id="ARBA00023170"/>
    </source>
</evidence>
<evidence type="ECO:0000256" key="7">
    <source>
        <dbReference type="ARBA" id="ARBA00023136"/>
    </source>
</evidence>
<keyword evidence="3" id="KW-0716">Sensory transduction</keyword>
<dbReference type="Proteomes" id="UP001458880">
    <property type="component" value="Unassembled WGS sequence"/>
</dbReference>
<protein>
    <submittedName>
        <fullName evidence="11">7tm Odorant receptor</fullName>
    </submittedName>
</protein>